<comment type="caution">
    <text evidence="2">The sequence shown here is derived from an EMBL/GenBank/DDBJ whole genome shotgun (WGS) entry which is preliminary data.</text>
</comment>
<reference evidence="2 3" key="1">
    <citation type="journal article" date="2014" name="Antonie Van Leeuwenhoek">
        <title>Hyphomonas beringensis sp. nov. and Hyphomonas chukchiensis sp. nov., isolated from surface seawater of the Bering Sea and Chukchi Sea.</title>
        <authorList>
            <person name="Li C."/>
            <person name="Lai Q."/>
            <person name="Li G."/>
            <person name="Dong C."/>
            <person name="Wang J."/>
            <person name="Liao Y."/>
            <person name="Shao Z."/>
        </authorList>
    </citation>
    <scope>NUCLEOTIDE SEQUENCE [LARGE SCALE GENOMIC DNA]</scope>
    <source>
        <strain evidence="2 3">MHS-2</strain>
    </source>
</reference>
<dbReference type="STRING" id="1280950.HJO_07202"/>
<dbReference type="InterPro" id="IPR023393">
    <property type="entry name" value="START-like_dom_sf"/>
</dbReference>
<dbReference type="eggNOG" id="COG3832">
    <property type="taxonomic scope" value="Bacteria"/>
</dbReference>
<proteinExistence type="predicted"/>
<evidence type="ECO:0000256" key="1">
    <source>
        <dbReference type="SAM" id="SignalP"/>
    </source>
</evidence>
<keyword evidence="1" id="KW-0732">Signal</keyword>
<evidence type="ECO:0000313" key="2">
    <source>
        <dbReference type="EMBL" id="KCZ92722.1"/>
    </source>
</evidence>
<feature type="signal peptide" evidence="1">
    <location>
        <begin position="1"/>
        <end position="19"/>
    </location>
</feature>
<dbReference type="Gene3D" id="3.30.530.20">
    <property type="match status" value="1"/>
</dbReference>
<protein>
    <recommendedName>
        <fullName evidence="4">Polyketide cyclase/dehydrase</fullName>
    </recommendedName>
</protein>
<keyword evidence="3" id="KW-1185">Reference proteome</keyword>
<dbReference type="RefSeq" id="WP_051618382.1">
    <property type="nucleotide sequence ID" value="NZ_ARYK01000003.1"/>
</dbReference>
<gene>
    <name evidence="2" type="ORF">HJO_07202</name>
</gene>
<evidence type="ECO:0000313" key="3">
    <source>
        <dbReference type="Proteomes" id="UP000025171"/>
    </source>
</evidence>
<evidence type="ECO:0008006" key="4">
    <source>
        <dbReference type="Google" id="ProtNLM"/>
    </source>
</evidence>
<dbReference type="SUPFAM" id="SSF55961">
    <property type="entry name" value="Bet v1-like"/>
    <property type="match status" value="1"/>
</dbReference>
<organism evidence="2 3">
    <name type="scientific">Hyphomonas johnsonii MHS-2</name>
    <dbReference type="NCBI Taxonomy" id="1280950"/>
    <lineage>
        <taxon>Bacteria</taxon>
        <taxon>Pseudomonadati</taxon>
        <taxon>Pseudomonadota</taxon>
        <taxon>Alphaproteobacteria</taxon>
        <taxon>Hyphomonadales</taxon>
        <taxon>Hyphomonadaceae</taxon>
        <taxon>Hyphomonas</taxon>
    </lineage>
</organism>
<dbReference type="EMBL" id="ARYK01000003">
    <property type="protein sequence ID" value="KCZ92722.1"/>
    <property type="molecule type" value="Genomic_DNA"/>
</dbReference>
<dbReference type="PATRIC" id="fig|1280950.3.peg.1442"/>
<sequence>MKRLACALVLAGLATTAQADVVAAAPDHYVLRHEATSSLAPAAMWQRLVHPETWWSPDHSYSGDAANLALAPVAGGLWTETWDGGSVAHGQVLTVLEGELLRLDAPFGPLQALGVTVVWTITIAPDGDGSKVTFDEVANGTAASGLADLAPAVDAVKAQAMARLTHTD</sequence>
<dbReference type="Proteomes" id="UP000025171">
    <property type="component" value="Unassembled WGS sequence"/>
</dbReference>
<accession>A0A059FQ20</accession>
<name>A0A059FQ20_9PROT</name>
<dbReference type="OrthoDB" id="5735475at2"/>
<dbReference type="AlphaFoldDB" id="A0A059FQ20"/>
<feature type="chain" id="PRO_5001577605" description="Polyketide cyclase/dehydrase" evidence="1">
    <location>
        <begin position="20"/>
        <end position="168"/>
    </location>
</feature>